<dbReference type="NCBIfam" id="TIGR00756">
    <property type="entry name" value="PPR"/>
    <property type="match status" value="1"/>
</dbReference>
<sequence>MEGIKPNQYTFSAVLGALASEGMVETGVQVHCSIVKFGFQTRTVVCNYLISMYLKSGMGKDGRLVFDGMETKNAVTWNCMISGYVTNGLIWKLSKHSTT</sequence>
<organism evidence="2 3">
    <name type="scientific">Hibiscus syriacus</name>
    <name type="common">Rose of Sharon</name>
    <dbReference type="NCBI Taxonomy" id="106335"/>
    <lineage>
        <taxon>Eukaryota</taxon>
        <taxon>Viridiplantae</taxon>
        <taxon>Streptophyta</taxon>
        <taxon>Embryophyta</taxon>
        <taxon>Tracheophyta</taxon>
        <taxon>Spermatophyta</taxon>
        <taxon>Magnoliopsida</taxon>
        <taxon>eudicotyledons</taxon>
        <taxon>Gunneridae</taxon>
        <taxon>Pentapetalae</taxon>
        <taxon>rosids</taxon>
        <taxon>malvids</taxon>
        <taxon>Malvales</taxon>
        <taxon>Malvaceae</taxon>
        <taxon>Malvoideae</taxon>
        <taxon>Hibiscus</taxon>
    </lineage>
</organism>
<dbReference type="InterPro" id="IPR002885">
    <property type="entry name" value="PPR_rpt"/>
</dbReference>
<keyword evidence="1" id="KW-0677">Repeat</keyword>
<evidence type="ECO:0000313" key="3">
    <source>
        <dbReference type="Proteomes" id="UP000436088"/>
    </source>
</evidence>
<comment type="caution">
    <text evidence="2">The sequence shown here is derived from an EMBL/GenBank/DDBJ whole genome shotgun (WGS) entry which is preliminary data.</text>
</comment>
<gene>
    <name evidence="2" type="ORF">F3Y22_tig00110893pilonHSYRG01017</name>
</gene>
<accession>A0A6A2ZJB7</accession>
<keyword evidence="3" id="KW-1185">Reference proteome</keyword>
<dbReference type="EMBL" id="VEPZ02001150">
    <property type="protein sequence ID" value="KAE8691055.1"/>
    <property type="molecule type" value="Genomic_DNA"/>
</dbReference>
<reference evidence="2" key="1">
    <citation type="submission" date="2019-09" db="EMBL/GenBank/DDBJ databases">
        <title>Draft genome information of white flower Hibiscus syriacus.</title>
        <authorList>
            <person name="Kim Y.-M."/>
        </authorList>
    </citation>
    <scope>NUCLEOTIDE SEQUENCE [LARGE SCALE GENOMIC DNA]</scope>
    <source>
        <strain evidence="2">YM2019G1</strain>
    </source>
</reference>
<dbReference type="GO" id="GO:0003723">
    <property type="term" value="F:RNA binding"/>
    <property type="evidence" value="ECO:0007669"/>
    <property type="project" value="InterPro"/>
</dbReference>
<evidence type="ECO:0000313" key="2">
    <source>
        <dbReference type="EMBL" id="KAE8691055.1"/>
    </source>
</evidence>
<dbReference type="Pfam" id="PF01535">
    <property type="entry name" value="PPR"/>
    <property type="match status" value="3"/>
</dbReference>
<dbReference type="PANTHER" id="PTHR47926">
    <property type="entry name" value="PENTATRICOPEPTIDE REPEAT-CONTAINING PROTEIN"/>
    <property type="match status" value="1"/>
</dbReference>
<dbReference type="Proteomes" id="UP000436088">
    <property type="component" value="Unassembled WGS sequence"/>
</dbReference>
<dbReference type="GO" id="GO:0009451">
    <property type="term" value="P:RNA modification"/>
    <property type="evidence" value="ECO:0007669"/>
    <property type="project" value="InterPro"/>
</dbReference>
<evidence type="ECO:0000256" key="1">
    <source>
        <dbReference type="ARBA" id="ARBA00022737"/>
    </source>
</evidence>
<evidence type="ECO:0008006" key="4">
    <source>
        <dbReference type="Google" id="ProtNLM"/>
    </source>
</evidence>
<proteinExistence type="predicted"/>
<dbReference type="InterPro" id="IPR046960">
    <property type="entry name" value="PPR_At4g14850-like_plant"/>
</dbReference>
<dbReference type="AlphaFoldDB" id="A0A6A2ZJB7"/>
<dbReference type="Gene3D" id="1.25.40.10">
    <property type="entry name" value="Tetratricopeptide repeat domain"/>
    <property type="match status" value="1"/>
</dbReference>
<dbReference type="InterPro" id="IPR011990">
    <property type="entry name" value="TPR-like_helical_dom_sf"/>
</dbReference>
<protein>
    <recommendedName>
        <fullName evidence="4">Pentatricopeptide repeat-containing protein</fullName>
    </recommendedName>
</protein>
<name>A0A6A2ZJB7_HIBSY</name>